<evidence type="ECO:0000313" key="1">
    <source>
        <dbReference type="EMBL" id="MCS3712172.1"/>
    </source>
</evidence>
<dbReference type="AlphaFoldDB" id="A0A9X2Q5U5"/>
<protein>
    <submittedName>
        <fullName evidence="1">Nucleic acid-binding protein</fullName>
    </submittedName>
</protein>
<dbReference type="InterPro" id="IPR029060">
    <property type="entry name" value="PIN-like_dom_sf"/>
</dbReference>
<gene>
    <name evidence="1" type="ORF">GGP61_003810</name>
</gene>
<dbReference type="EMBL" id="JANUAE010000031">
    <property type="protein sequence ID" value="MCS3712172.1"/>
    <property type="molecule type" value="Genomic_DNA"/>
</dbReference>
<sequence>MGLHMADALIAAACETRGTETFYTRNVSDFEKYGGPMEVVSLD</sequence>
<reference evidence="1" key="1">
    <citation type="submission" date="2022-08" db="EMBL/GenBank/DDBJ databases">
        <title>Genomic Encyclopedia of Type Strains, Phase V (KMG-V): Genome sequencing to study the core and pangenomes of soil and plant-associated prokaryotes.</title>
        <authorList>
            <person name="Whitman W."/>
        </authorList>
    </citation>
    <scope>NUCLEOTIDE SEQUENCE</scope>
    <source>
        <strain evidence="1">SP3049</strain>
    </source>
</reference>
<name>A0A9X2Q5U5_9BACT</name>
<comment type="caution">
    <text evidence="1">The sequence shown here is derived from an EMBL/GenBank/DDBJ whole genome shotgun (WGS) entry which is preliminary data.</text>
</comment>
<dbReference type="Proteomes" id="UP001155057">
    <property type="component" value="Unassembled WGS sequence"/>
</dbReference>
<proteinExistence type="predicted"/>
<evidence type="ECO:0000313" key="2">
    <source>
        <dbReference type="Proteomes" id="UP001155057"/>
    </source>
</evidence>
<dbReference type="SUPFAM" id="SSF88723">
    <property type="entry name" value="PIN domain-like"/>
    <property type="match status" value="1"/>
</dbReference>
<organism evidence="1 2">
    <name type="scientific">Salinibacter ruber</name>
    <dbReference type="NCBI Taxonomy" id="146919"/>
    <lineage>
        <taxon>Bacteria</taxon>
        <taxon>Pseudomonadati</taxon>
        <taxon>Rhodothermota</taxon>
        <taxon>Rhodothermia</taxon>
        <taxon>Rhodothermales</taxon>
        <taxon>Salinibacteraceae</taxon>
        <taxon>Salinibacter</taxon>
    </lineage>
</organism>
<accession>A0A9X2Q5U5</accession>